<protein>
    <submittedName>
        <fullName evidence="1">27020_t:CDS:1</fullName>
    </submittedName>
</protein>
<name>A0ABN7XLH7_GIGMA</name>
<evidence type="ECO:0000313" key="1">
    <source>
        <dbReference type="EMBL" id="CAG8856173.1"/>
    </source>
</evidence>
<dbReference type="EMBL" id="CAJVQB010156953">
    <property type="protein sequence ID" value="CAG8856173.1"/>
    <property type="molecule type" value="Genomic_DNA"/>
</dbReference>
<evidence type="ECO:0000313" key="2">
    <source>
        <dbReference type="Proteomes" id="UP000789901"/>
    </source>
</evidence>
<proteinExistence type="predicted"/>
<comment type="caution">
    <text evidence="1">The sequence shown here is derived from an EMBL/GenBank/DDBJ whole genome shotgun (WGS) entry which is preliminary data.</text>
</comment>
<gene>
    <name evidence="1" type="ORF">GMARGA_LOCUS44994</name>
</gene>
<accession>A0ABN7XLH7</accession>
<keyword evidence="2" id="KW-1185">Reference proteome</keyword>
<sequence length="62" mass="7546">IAKNKTHDLITQEFYCQDKISLEKAYKDWNKEINHAKEIYVKKDKHKAFKDYERSTKLNKQT</sequence>
<reference evidence="1 2" key="1">
    <citation type="submission" date="2021-06" db="EMBL/GenBank/DDBJ databases">
        <authorList>
            <person name="Kallberg Y."/>
            <person name="Tangrot J."/>
            <person name="Rosling A."/>
        </authorList>
    </citation>
    <scope>NUCLEOTIDE SEQUENCE [LARGE SCALE GENOMIC DNA]</scope>
    <source>
        <strain evidence="1 2">120-4 pot B 10/14</strain>
    </source>
</reference>
<feature type="non-terminal residue" evidence="1">
    <location>
        <position position="1"/>
    </location>
</feature>
<organism evidence="1 2">
    <name type="scientific">Gigaspora margarita</name>
    <dbReference type="NCBI Taxonomy" id="4874"/>
    <lineage>
        <taxon>Eukaryota</taxon>
        <taxon>Fungi</taxon>
        <taxon>Fungi incertae sedis</taxon>
        <taxon>Mucoromycota</taxon>
        <taxon>Glomeromycotina</taxon>
        <taxon>Glomeromycetes</taxon>
        <taxon>Diversisporales</taxon>
        <taxon>Gigasporaceae</taxon>
        <taxon>Gigaspora</taxon>
    </lineage>
</organism>
<dbReference type="Proteomes" id="UP000789901">
    <property type="component" value="Unassembled WGS sequence"/>
</dbReference>